<protein>
    <recommendedName>
        <fullName evidence="4">DUF1761 domain-containing protein</fullName>
    </recommendedName>
</protein>
<organism evidence="2 3">
    <name type="scientific">Candidatus Nomurabacteria bacterium RIFCSPHIGHO2_01_FULL_40_24b</name>
    <dbReference type="NCBI Taxonomy" id="1801739"/>
    <lineage>
        <taxon>Bacteria</taxon>
        <taxon>Candidatus Nomuraibacteriota</taxon>
    </lineage>
</organism>
<dbReference type="InterPro" id="IPR013879">
    <property type="entry name" value="DUF1761"/>
</dbReference>
<sequence length="140" mass="15393">MTINYLAVLISGIAAMVVGFVWYGPLFGKAWMQIMDADSMSPEQREAMKKGMWGMYLLQFILSLITAGVLSVHIAYWSDITTGAVVIAICSWFGFVMTTTAGAALWSGRPKNVAWKMFLISAGGHLVTFIVFGIILGMWQ</sequence>
<proteinExistence type="predicted"/>
<keyword evidence="1" id="KW-0472">Membrane</keyword>
<name>A0A1F6V7Q6_9BACT</name>
<dbReference type="AlphaFoldDB" id="A0A1F6V7Q6"/>
<feature type="transmembrane region" description="Helical" evidence="1">
    <location>
        <begin position="118"/>
        <end position="139"/>
    </location>
</feature>
<feature type="transmembrane region" description="Helical" evidence="1">
    <location>
        <begin position="6"/>
        <end position="32"/>
    </location>
</feature>
<evidence type="ECO:0000256" key="1">
    <source>
        <dbReference type="SAM" id="Phobius"/>
    </source>
</evidence>
<keyword evidence="1" id="KW-1133">Transmembrane helix</keyword>
<reference evidence="2 3" key="1">
    <citation type="journal article" date="2016" name="Nat. Commun.">
        <title>Thousands of microbial genomes shed light on interconnected biogeochemical processes in an aquifer system.</title>
        <authorList>
            <person name="Anantharaman K."/>
            <person name="Brown C.T."/>
            <person name="Hug L.A."/>
            <person name="Sharon I."/>
            <person name="Castelle C.J."/>
            <person name="Probst A.J."/>
            <person name="Thomas B.C."/>
            <person name="Singh A."/>
            <person name="Wilkins M.J."/>
            <person name="Karaoz U."/>
            <person name="Brodie E.L."/>
            <person name="Williams K.H."/>
            <person name="Hubbard S.S."/>
            <person name="Banfield J.F."/>
        </authorList>
    </citation>
    <scope>NUCLEOTIDE SEQUENCE [LARGE SCALE GENOMIC DNA]</scope>
</reference>
<feature type="transmembrane region" description="Helical" evidence="1">
    <location>
        <begin position="53"/>
        <end position="77"/>
    </location>
</feature>
<dbReference type="EMBL" id="MFTP01000017">
    <property type="protein sequence ID" value="OGI65526.1"/>
    <property type="molecule type" value="Genomic_DNA"/>
</dbReference>
<evidence type="ECO:0000313" key="2">
    <source>
        <dbReference type="EMBL" id="OGI65526.1"/>
    </source>
</evidence>
<accession>A0A1F6V7Q6</accession>
<keyword evidence="1" id="KW-0812">Transmembrane</keyword>
<evidence type="ECO:0008006" key="4">
    <source>
        <dbReference type="Google" id="ProtNLM"/>
    </source>
</evidence>
<feature type="transmembrane region" description="Helical" evidence="1">
    <location>
        <begin position="83"/>
        <end position="106"/>
    </location>
</feature>
<evidence type="ECO:0000313" key="3">
    <source>
        <dbReference type="Proteomes" id="UP000177370"/>
    </source>
</evidence>
<dbReference type="Proteomes" id="UP000177370">
    <property type="component" value="Unassembled WGS sequence"/>
</dbReference>
<comment type="caution">
    <text evidence="2">The sequence shown here is derived from an EMBL/GenBank/DDBJ whole genome shotgun (WGS) entry which is preliminary data.</text>
</comment>
<gene>
    <name evidence="2" type="ORF">A2647_03560</name>
</gene>
<dbReference type="Pfam" id="PF08570">
    <property type="entry name" value="DUF1761"/>
    <property type="match status" value="1"/>
</dbReference>